<dbReference type="GeneID" id="111292863"/>
<sequence>MDDGAPLPSEITTRRSKMARVQDRGGGDEPSEPNSNNRENQERSSHAREGIPNLEEREGSPDDFEEIRPKTKQSRAAEGTSDISNRADESLIGWGGEAIGSDRKFIYILRLAFRGIKQGWVVIFCIQCL</sequence>
<feature type="region of interest" description="Disordered" evidence="1">
    <location>
        <begin position="1"/>
        <end position="92"/>
    </location>
</feature>
<evidence type="ECO:0000256" key="1">
    <source>
        <dbReference type="SAM" id="MobiDB-lite"/>
    </source>
</evidence>
<dbReference type="KEGG" id="dzi:111292863"/>
<feature type="compositionally biased region" description="Basic and acidic residues" evidence="1">
    <location>
        <begin position="39"/>
        <end position="60"/>
    </location>
</feature>
<proteinExistence type="predicted"/>
<accession>A0A6P5YMA2</accession>
<dbReference type="RefSeq" id="XP_022741206.1">
    <property type="nucleotide sequence ID" value="XM_022885471.1"/>
</dbReference>
<evidence type="ECO:0000313" key="3">
    <source>
        <dbReference type="RefSeq" id="XP_022741206.1"/>
    </source>
</evidence>
<gene>
    <name evidence="3" type="primary">LOC111292863</name>
</gene>
<evidence type="ECO:0000313" key="2">
    <source>
        <dbReference type="Proteomes" id="UP000515121"/>
    </source>
</evidence>
<keyword evidence="2" id="KW-1185">Reference proteome</keyword>
<dbReference type="Proteomes" id="UP000515121">
    <property type="component" value="Unplaced"/>
</dbReference>
<protein>
    <submittedName>
        <fullName evidence="3">Uncharacterized protein LOC111292863</fullName>
    </submittedName>
</protein>
<reference evidence="3" key="1">
    <citation type="submission" date="2025-08" db="UniProtKB">
        <authorList>
            <consortium name="RefSeq"/>
        </authorList>
    </citation>
    <scope>IDENTIFICATION</scope>
    <source>
        <tissue evidence="3">Fruit stalk</tissue>
    </source>
</reference>
<name>A0A6P5YMA2_DURZI</name>
<organism evidence="2 3">
    <name type="scientific">Durio zibethinus</name>
    <name type="common">Durian</name>
    <dbReference type="NCBI Taxonomy" id="66656"/>
    <lineage>
        <taxon>Eukaryota</taxon>
        <taxon>Viridiplantae</taxon>
        <taxon>Streptophyta</taxon>
        <taxon>Embryophyta</taxon>
        <taxon>Tracheophyta</taxon>
        <taxon>Spermatophyta</taxon>
        <taxon>Magnoliopsida</taxon>
        <taxon>eudicotyledons</taxon>
        <taxon>Gunneridae</taxon>
        <taxon>Pentapetalae</taxon>
        <taxon>rosids</taxon>
        <taxon>malvids</taxon>
        <taxon>Malvales</taxon>
        <taxon>Malvaceae</taxon>
        <taxon>Helicteroideae</taxon>
        <taxon>Durio</taxon>
    </lineage>
</organism>
<dbReference type="AlphaFoldDB" id="A0A6P5YMA2"/>